<reference evidence="4" key="2">
    <citation type="submission" date="2025-08" db="UniProtKB">
        <authorList>
            <consortium name="Ensembl"/>
        </authorList>
    </citation>
    <scope>IDENTIFICATION</scope>
</reference>
<dbReference type="InterPro" id="IPR043128">
    <property type="entry name" value="Rev_trsase/Diguanyl_cyclase"/>
</dbReference>
<feature type="coiled-coil region" evidence="2">
    <location>
        <begin position="126"/>
        <end position="172"/>
    </location>
</feature>
<evidence type="ECO:0000313" key="4">
    <source>
        <dbReference type="Ensembl" id="ENSBGRP00000034549.1"/>
    </source>
</evidence>
<dbReference type="GeneTree" id="ENSGT01140000282489"/>
<dbReference type="Ensembl" id="ENSBGRT00000039948.1">
    <property type="protein sequence ID" value="ENSBGRP00000034549.1"/>
    <property type="gene ID" value="ENSBGRG00000021644.1"/>
</dbReference>
<dbReference type="PANTHER" id="PTHR47027:SF8">
    <property type="entry name" value="RIBONUCLEASE H"/>
    <property type="match status" value="1"/>
</dbReference>
<dbReference type="CDD" id="cd01650">
    <property type="entry name" value="RT_nLTR_like"/>
    <property type="match status" value="1"/>
</dbReference>
<dbReference type="AlphaFoldDB" id="A0A8B9YJX8"/>
<evidence type="ECO:0000259" key="3">
    <source>
        <dbReference type="PROSITE" id="PS50878"/>
    </source>
</evidence>
<dbReference type="InterPro" id="IPR043502">
    <property type="entry name" value="DNA/RNA_pol_sf"/>
</dbReference>
<evidence type="ECO:0000313" key="5">
    <source>
        <dbReference type="Proteomes" id="UP000694520"/>
    </source>
</evidence>
<comment type="similarity">
    <text evidence="1">Belongs to the beta type-B retroviral polymerase family. HERV class-II K(HML-2) pol subfamily.</text>
</comment>
<dbReference type="Proteomes" id="UP000694520">
    <property type="component" value="Chromosome 16"/>
</dbReference>
<dbReference type="PROSITE" id="PS50878">
    <property type="entry name" value="RT_POL"/>
    <property type="match status" value="1"/>
</dbReference>
<reference evidence="4" key="3">
    <citation type="submission" date="2025-09" db="UniProtKB">
        <authorList>
            <consortium name="Ensembl"/>
        </authorList>
    </citation>
    <scope>IDENTIFICATION</scope>
</reference>
<reference evidence="4" key="1">
    <citation type="submission" date="2019-05" db="EMBL/GenBank/DDBJ databases">
        <authorList>
            <person name="Zhang S."/>
            <person name="Liu J."/>
        </authorList>
    </citation>
    <scope>NUCLEOTIDE SEQUENCE [LARGE SCALE GENOMIC DNA]</scope>
</reference>
<accession>A0A8B9YJX8</accession>
<dbReference type="InterPro" id="IPR000477">
    <property type="entry name" value="RT_dom"/>
</dbReference>
<evidence type="ECO:0000256" key="2">
    <source>
        <dbReference type="SAM" id="Coils"/>
    </source>
</evidence>
<feature type="domain" description="Reverse transcriptase" evidence="3">
    <location>
        <begin position="1"/>
        <end position="200"/>
    </location>
</feature>
<dbReference type="Gene3D" id="3.30.70.270">
    <property type="match status" value="1"/>
</dbReference>
<keyword evidence="5" id="KW-1185">Reference proteome</keyword>
<evidence type="ECO:0000256" key="1">
    <source>
        <dbReference type="ARBA" id="ARBA00010879"/>
    </source>
</evidence>
<dbReference type="PANTHER" id="PTHR47027">
    <property type="entry name" value="REVERSE TRANSCRIPTASE DOMAIN-CONTAINING PROTEIN"/>
    <property type="match status" value="1"/>
</dbReference>
<proteinExistence type="inferred from homology"/>
<name>A0A8B9YJX8_BOSMU</name>
<sequence>MNNELPVVQVGFRKGRGTRDQIANICWIIEKARESPKNIYFCFIDYAKAFDCVDHNKLWKILKEMGIPDHLTCLLRNLYAGQEATVRTGHGITDWFQIGKGVRQGYILSPCLFNFYAEYIMRNAGLEEAQAEIKIARRNTNNLRYADDTTLMAESKEELKSLLMKVKEESEKFGLKLNIQKTKIMASSPITSWEIDGETVSDFILGGSRMTTDGDCSHEIKRCLLLGRKVMTNLDSILKSRDITLPTKVRLVKAMVFPLIMYGCESWTVKKAERQRIDDFELWCWRRLLRVPWTARRSNQSILKEISPGISLEGMMLKLKLQYFGHLMRRVDSLEKTLMLGGIGGRRRRGRQRMRWLDGITDSIDVSLSELRKLVMDREAWCAAIHGVAKSQTRLSD</sequence>
<dbReference type="SUPFAM" id="SSF56672">
    <property type="entry name" value="DNA/RNA polymerases"/>
    <property type="match status" value="1"/>
</dbReference>
<keyword evidence="2" id="KW-0175">Coiled coil</keyword>
<dbReference type="Pfam" id="PF00078">
    <property type="entry name" value="RVT_1"/>
    <property type="match status" value="1"/>
</dbReference>
<protein>
    <recommendedName>
        <fullName evidence="3">Reverse transcriptase domain-containing protein</fullName>
    </recommendedName>
</protein>
<organism evidence="4 5">
    <name type="scientific">Bos mutus grunniens</name>
    <name type="common">Wild yak</name>
    <name type="synonym">Bos grunniens</name>
    <dbReference type="NCBI Taxonomy" id="30521"/>
    <lineage>
        <taxon>Eukaryota</taxon>
        <taxon>Metazoa</taxon>
        <taxon>Chordata</taxon>
        <taxon>Craniata</taxon>
        <taxon>Vertebrata</taxon>
        <taxon>Euteleostomi</taxon>
        <taxon>Mammalia</taxon>
        <taxon>Eutheria</taxon>
        <taxon>Laurasiatheria</taxon>
        <taxon>Artiodactyla</taxon>
        <taxon>Ruminantia</taxon>
        <taxon>Pecora</taxon>
        <taxon>Bovidae</taxon>
        <taxon>Bovinae</taxon>
        <taxon>Bos</taxon>
    </lineage>
</organism>